<dbReference type="Proteomes" id="UP000722485">
    <property type="component" value="Unassembled WGS sequence"/>
</dbReference>
<evidence type="ECO:0000256" key="2">
    <source>
        <dbReference type="ARBA" id="ARBA00022833"/>
    </source>
</evidence>
<evidence type="ECO:0000256" key="1">
    <source>
        <dbReference type="ARBA" id="ARBA00022723"/>
    </source>
</evidence>
<dbReference type="GO" id="GO:0000981">
    <property type="term" value="F:DNA-binding transcription factor activity, RNA polymerase II-specific"/>
    <property type="evidence" value="ECO:0007669"/>
    <property type="project" value="InterPro"/>
</dbReference>
<dbReference type="GO" id="GO:0003677">
    <property type="term" value="F:DNA binding"/>
    <property type="evidence" value="ECO:0007669"/>
    <property type="project" value="UniProtKB-KW"/>
</dbReference>
<accession>A0A9P5LFZ2</accession>
<dbReference type="AlphaFoldDB" id="A0A9P5LFZ2"/>
<dbReference type="Pfam" id="PF00172">
    <property type="entry name" value="Zn_clus"/>
    <property type="match status" value="1"/>
</dbReference>
<dbReference type="PROSITE" id="PS50048">
    <property type="entry name" value="ZN2_CY6_FUNGAL_2"/>
    <property type="match status" value="1"/>
</dbReference>
<keyword evidence="10" id="KW-1185">Reference proteome</keyword>
<evidence type="ECO:0000256" key="3">
    <source>
        <dbReference type="ARBA" id="ARBA00023015"/>
    </source>
</evidence>
<dbReference type="Gene3D" id="4.10.240.10">
    <property type="entry name" value="Zn(2)-C6 fungal-type DNA-binding domain"/>
    <property type="match status" value="1"/>
</dbReference>
<reference evidence="9" key="1">
    <citation type="submission" date="2020-03" db="EMBL/GenBank/DDBJ databases">
        <title>Draft Genome Sequence of Cylindrodendrum hubeiense.</title>
        <authorList>
            <person name="Buettner E."/>
            <person name="Kellner H."/>
        </authorList>
    </citation>
    <scope>NUCLEOTIDE SEQUENCE</scope>
    <source>
        <strain evidence="9">IHI 201604</strain>
    </source>
</reference>
<dbReference type="InterPro" id="IPR036864">
    <property type="entry name" value="Zn2-C6_fun-type_DNA-bd_sf"/>
</dbReference>
<comment type="caution">
    <text evidence="9">The sequence shown here is derived from an EMBL/GenBank/DDBJ whole genome shotgun (WGS) entry which is preliminary data.</text>
</comment>
<gene>
    <name evidence="9" type="ORF">G7Z17_g6796</name>
</gene>
<dbReference type="OrthoDB" id="2593732at2759"/>
<dbReference type="InterPro" id="IPR001138">
    <property type="entry name" value="Zn2Cys6_DnaBD"/>
</dbReference>
<evidence type="ECO:0000313" key="9">
    <source>
        <dbReference type="EMBL" id="KAF7548855.1"/>
    </source>
</evidence>
<evidence type="ECO:0000256" key="6">
    <source>
        <dbReference type="ARBA" id="ARBA00023242"/>
    </source>
</evidence>
<keyword evidence="1" id="KW-0479">Metal-binding</keyword>
<dbReference type="InterPro" id="IPR052360">
    <property type="entry name" value="Transcr_Regulatory_Proteins"/>
</dbReference>
<feature type="domain" description="Zn(2)-C6 fungal-type" evidence="8">
    <location>
        <begin position="22"/>
        <end position="50"/>
    </location>
</feature>
<keyword evidence="5" id="KW-0804">Transcription</keyword>
<keyword evidence="2" id="KW-0862">Zinc</keyword>
<keyword evidence="4" id="KW-0238">DNA-binding</keyword>
<organism evidence="9 10">
    <name type="scientific">Cylindrodendrum hubeiense</name>
    <dbReference type="NCBI Taxonomy" id="595255"/>
    <lineage>
        <taxon>Eukaryota</taxon>
        <taxon>Fungi</taxon>
        <taxon>Dikarya</taxon>
        <taxon>Ascomycota</taxon>
        <taxon>Pezizomycotina</taxon>
        <taxon>Sordariomycetes</taxon>
        <taxon>Hypocreomycetidae</taxon>
        <taxon>Hypocreales</taxon>
        <taxon>Nectriaceae</taxon>
        <taxon>Cylindrodendrum</taxon>
    </lineage>
</organism>
<dbReference type="Pfam" id="PF11951">
    <property type="entry name" value="Fungal_trans_2"/>
    <property type="match status" value="1"/>
</dbReference>
<dbReference type="PROSITE" id="PS00463">
    <property type="entry name" value="ZN2_CY6_FUNGAL_1"/>
    <property type="match status" value="1"/>
</dbReference>
<feature type="region of interest" description="Disordered" evidence="7">
    <location>
        <begin position="1"/>
        <end position="20"/>
    </location>
</feature>
<dbReference type="CDD" id="cd00067">
    <property type="entry name" value="GAL4"/>
    <property type="match status" value="1"/>
</dbReference>
<evidence type="ECO:0000259" key="8">
    <source>
        <dbReference type="PROSITE" id="PS50048"/>
    </source>
</evidence>
<evidence type="ECO:0000256" key="7">
    <source>
        <dbReference type="SAM" id="MobiDB-lite"/>
    </source>
</evidence>
<protein>
    <recommendedName>
        <fullName evidence="8">Zn(2)-C6 fungal-type domain-containing protein</fullName>
    </recommendedName>
</protein>
<name>A0A9P5LFZ2_9HYPO</name>
<dbReference type="GO" id="GO:0008270">
    <property type="term" value="F:zinc ion binding"/>
    <property type="evidence" value="ECO:0007669"/>
    <property type="project" value="InterPro"/>
</dbReference>
<keyword evidence="6" id="KW-0539">Nucleus</keyword>
<proteinExistence type="predicted"/>
<dbReference type="SUPFAM" id="SSF57701">
    <property type="entry name" value="Zn2/Cys6 DNA-binding domain"/>
    <property type="match status" value="1"/>
</dbReference>
<evidence type="ECO:0000313" key="10">
    <source>
        <dbReference type="Proteomes" id="UP000722485"/>
    </source>
</evidence>
<dbReference type="PANTHER" id="PTHR36206:SF4">
    <property type="entry name" value="HYPOTHETICAL CONSERVED PROTEIN (EUROFUNG)-RELATED"/>
    <property type="match status" value="1"/>
</dbReference>
<sequence>MPTPKPAQARKTRSSTPRARTGCSTCRIRHVKCDETRPSCVKCVKAGWKCDGYPSQSGAPANSSQSLVTTTATKPLNITTYSIPFRIPGSQKDRQIIHYFCVQGASDISGFLSSEFWSQTVLQDSYREPVVRQALVALSSLHLDYVTADSAGTEVAGPETLHQYGRALRALQKRLATPSNDASRVALICCVLFYCFESTVGNAEAAVRHLQNGLQVLASCQEMQGEKGLDGLGDLKSLSGILARLDLQASLFDDGRMPFLTLTSGNEREYGLTDLSGDQPLSSLQDAQMALDKLLNWLIRLLLNSASYKSEELQNIPPHFLEDKRCLFTELVRWSQKFNTWCTTNQTANEQNLCWVQMLLINYRIAQMMLESILPGNDEIFGASPNITAHEVLDLVENVLTLAKQKNTTAEAAKNPRRNFSSENGIIIPLFLLAIKCSDESVCERASQLLAVCNRREGLYDAESMVAVLQHLNAAKSERKLMFEQAGVENTANASLEHWTLDLIDDREGGMDGIGKSTSRTSTPY</sequence>
<evidence type="ECO:0000256" key="5">
    <source>
        <dbReference type="ARBA" id="ARBA00023163"/>
    </source>
</evidence>
<dbReference type="SMART" id="SM00066">
    <property type="entry name" value="GAL4"/>
    <property type="match status" value="1"/>
</dbReference>
<dbReference type="InterPro" id="IPR021858">
    <property type="entry name" value="Fun_TF"/>
</dbReference>
<dbReference type="EMBL" id="JAANBB010000137">
    <property type="protein sequence ID" value="KAF7548855.1"/>
    <property type="molecule type" value="Genomic_DNA"/>
</dbReference>
<keyword evidence="3" id="KW-0805">Transcription regulation</keyword>
<evidence type="ECO:0000256" key="4">
    <source>
        <dbReference type="ARBA" id="ARBA00023125"/>
    </source>
</evidence>
<dbReference type="PANTHER" id="PTHR36206">
    <property type="entry name" value="ASPERCRYPTIN BIOSYNTHESIS CLUSTER-SPECIFIC TRANSCRIPTION REGULATOR ATNN-RELATED"/>
    <property type="match status" value="1"/>
</dbReference>